<keyword evidence="11 13" id="KW-0472">Membrane</keyword>
<keyword evidence="8" id="KW-0862">Zinc</keyword>
<keyword evidence="7" id="KW-0863">Zinc-finger</keyword>
<keyword evidence="12 13" id="KW-0576">Peroxisome</keyword>
<dbReference type="GO" id="GO:0005778">
    <property type="term" value="C:peroxisomal membrane"/>
    <property type="evidence" value="ECO:0007669"/>
    <property type="project" value="UniProtKB-SubCell"/>
</dbReference>
<evidence type="ECO:0000256" key="5">
    <source>
        <dbReference type="ARBA" id="ARBA00022692"/>
    </source>
</evidence>
<dbReference type="GO" id="GO:0006513">
    <property type="term" value="P:protein monoubiquitination"/>
    <property type="evidence" value="ECO:0007669"/>
    <property type="project" value="TreeGrafter"/>
</dbReference>
<evidence type="ECO:0000256" key="9">
    <source>
        <dbReference type="ARBA" id="ARBA00022927"/>
    </source>
</evidence>
<evidence type="ECO:0000256" key="10">
    <source>
        <dbReference type="ARBA" id="ARBA00022989"/>
    </source>
</evidence>
<dbReference type="PANTHER" id="PTHR12888:SF0">
    <property type="entry name" value="PEROXISOME ASSEMBLY PROTEIN 12"/>
    <property type="match status" value="1"/>
</dbReference>
<evidence type="ECO:0000256" key="3">
    <source>
        <dbReference type="ARBA" id="ARBA00008704"/>
    </source>
</evidence>
<evidence type="ECO:0000256" key="13">
    <source>
        <dbReference type="PIRNR" id="PIRNR038074"/>
    </source>
</evidence>
<evidence type="ECO:0000313" key="15">
    <source>
        <dbReference type="EMBL" id="BAM81461.1"/>
    </source>
</evidence>
<keyword evidence="16" id="KW-1185">Reference proteome</keyword>
<dbReference type="InterPro" id="IPR017375">
    <property type="entry name" value="PEX12"/>
</dbReference>
<keyword evidence="4" id="KW-0813">Transport</keyword>
<accession>M1UUD3</accession>
<dbReference type="RefSeq" id="XP_005537497.1">
    <property type="nucleotide sequence ID" value="XM_005537440.1"/>
</dbReference>
<dbReference type="Proteomes" id="UP000007014">
    <property type="component" value="Chromosome 15"/>
</dbReference>
<comment type="subcellular location">
    <subcellularLocation>
        <location evidence="1">Peroxisome membrane</location>
        <topology evidence="1">Multi-pass membrane protein</topology>
    </subcellularLocation>
</comment>
<evidence type="ECO:0000259" key="14">
    <source>
        <dbReference type="Pfam" id="PF04757"/>
    </source>
</evidence>
<gene>
    <name evidence="15" type="ORF">CYME_CMO084C</name>
</gene>
<evidence type="ECO:0000256" key="11">
    <source>
        <dbReference type="ARBA" id="ARBA00023136"/>
    </source>
</evidence>
<dbReference type="KEGG" id="cme:CYME_CMO084C"/>
<keyword evidence="6" id="KW-0479">Metal-binding</keyword>
<evidence type="ECO:0000256" key="1">
    <source>
        <dbReference type="ARBA" id="ARBA00004585"/>
    </source>
</evidence>
<keyword evidence="10" id="KW-1133">Transmembrane helix</keyword>
<dbReference type="GeneID" id="16995541"/>
<evidence type="ECO:0000256" key="6">
    <source>
        <dbReference type="ARBA" id="ARBA00022723"/>
    </source>
</evidence>
<sequence length="341" mass="39205">MFLSSIYGTNDKPSFLELVSQEQLLLGLRPALDRVLHGLCERFSGQHWLRALHRRTDELWLLILLVVEGRSLYSNGATVAESFYGLRRRTNETSTLASRPKEEHGPAPGLPAAAVWKSVLESAILPYLRTKLDALYQEFYIQASLGLDGFWSCFWKRLFLRLYPFLRTLDHCFVFLFRLLYLFGRTEYYSWPLRLERIVVVRAPYAAGLVQGRPAATLLQRFLDRAFSGGKLALIVGLYTLRFVDWFRSNLERERREQVRSLPLPPPPEPLGPPQTHAWTPGACALCHRADCCEPSVCLVSGFVFCDACLREHIKIHRRCPITKFPASELDIRRLYFSDAL</sequence>
<evidence type="ECO:0000256" key="4">
    <source>
        <dbReference type="ARBA" id="ARBA00022448"/>
    </source>
</evidence>
<evidence type="ECO:0000256" key="8">
    <source>
        <dbReference type="ARBA" id="ARBA00022833"/>
    </source>
</evidence>
<dbReference type="STRING" id="280699.M1UUD3"/>
<dbReference type="OrthoDB" id="2398at2759"/>
<dbReference type="EMBL" id="AP006497">
    <property type="protein sequence ID" value="BAM81461.1"/>
    <property type="molecule type" value="Genomic_DNA"/>
</dbReference>
<dbReference type="eggNOG" id="KOG0826">
    <property type="taxonomic scope" value="Eukaryota"/>
</dbReference>
<dbReference type="Pfam" id="PF04757">
    <property type="entry name" value="Pex2_Pex12"/>
    <property type="match status" value="1"/>
</dbReference>
<keyword evidence="5" id="KW-0812">Transmembrane</keyword>
<dbReference type="OMA" id="QHYLARC"/>
<comment type="function">
    <text evidence="13">Component of a retrotranslocation channel required for peroxisome organization by mediating export of the PEX5 receptor from peroxisomes to the cytosol, thereby promoting PEX5 recycling.</text>
</comment>
<dbReference type="HOGENOM" id="CLU_031067_1_0_1"/>
<name>M1UUD3_CYAM1</name>
<reference evidence="15 16" key="2">
    <citation type="journal article" date="2007" name="BMC Biol.">
        <title>A 100%-complete sequence reveals unusually simple genomic features in the hot-spring red alga Cyanidioschyzon merolae.</title>
        <authorList>
            <person name="Nozaki H."/>
            <person name="Takano H."/>
            <person name="Misumi O."/>
            <person name="Terasawa K."/>
            <person name="Matsuzaki M."/>
            <person name="Maruyama S."/>
            <person name="Nishida K."/>
            <person name="Yagisawa F."/>
            <person name="Yoshida Y."/>
            <person name="Fujiwara T."/>
            <person name="Takio S."/>
            <person name="Tamura K."/>
            <person name="Chung S.J."/>
            <person name="Nakamura S."/>
            <person name="Kuroiwa H."/>
            <person name="Tanaka K."/>
            <person name="Sato N."/>
            <person name="Kuroiwa T."/>
        </authorList>
    </citation>
    <scope>NUCLEOTIDE SEQUENCE [LARGE SCALE GENOMIC DNA]</scope>
    <source>
        <strain evidence="15 16">10D</strain>
    </source>
</reference>
<dbReference type="Gramene" id="CMO084CT">
    <property type="protein sequence ID" value="CMO084CT"/>
    <property type="gene ID" value="CMO084C"/>
</dbReference>
<evidence type="ECO:0000313" key="16">
    <source>
        <dbReference type="Proteomes" id="UP000007014"/>
    </source>
</evidence>
<evidence type="ECO:0000256" key="2">
    <source>
        <dbReference type="ARBA" id="ARBA00004906"/>
    </source>
</evidence>
<dbReference type="GO" id="GO:0004842">
    <property type="term" value="F:ubiquitin-protein transferase activity"/>
    <property type="evidence" value="ECO:0007669"/>
    <property type="project" value="TreeGrafter"/>
</dbReference>
<comment type="pathway">
    <text evidence="2">Protein modification; protein ubiquitination.</text>
</comment>
<comment type="similarity">
    <text evidence="3 13">Belongs to the pex2/pex10/pex12 family.</text>
</comment>
<organism evidence="15 16">
    <name type="scientific">Cyanidioschyzon merolae (strain NIES-3377 / 10D)</name>
    <name type="common">Unicellular red alga</name>
    <dbReference type="NCBI Taxonomy" id="280699"/>
    <lineage>
        <taxon>Eukaryota</taxon>
        <taxon>Rhodophyta</taxon>
        <taxon>Bangiophyceae</taxon>
        <taxon>Cyanidiales</taxon>
        <taxon>Cyanidiaceae</taxon>
        <taxon>Cyanidioschyzon</taxon>
    </lineage>
</organism>
<proteinExistence type="inferred from homology"/>
<dbReference type="PANTHER" id="PTHR12888">
    <property type="entry name" value="PEROXISOME ASSEMBLY PROTEIN 12 PEROXIN-12"/>
    <property type="match status" value="1"/>
</dbReference>
<keyword evidence="9" id="KW-0653">Protein transport</keyword>
<dbReference type="PIRSF" id="PIRSF038074">
    <property type="entry name" value="Peroxisome_assembly_p12"/>
    <property type="match status" value="1"/>
</dbReference>
<reference evidence="15 16" key="1">
    <citation type="journal article" date="2004" name="Nature">
        <title>Genome sequence of the ultrasmall unicellular red alga Cyanidioschyzon merolae 10D.</title>
        <authorList>
            <person name="Matsuzaki M."/>
            <person name="Misumi O."/>
            <person name="Shin-i T."/>
            <person name="Maruyama S."/>
            <person name="Takahara M."/>
            <person name="Miyagishima S."/>
            <person name="Mori T."/>
            <person name="Nishida K."/>
            <person name="Yagisawa F."/>
            <person name="Nishida K."/>
            <person name="Yoshida Y."/>
            <person name="Nishimura Y."/>
            <person name="Nakao S."/>
            <person name="Kobayashi T."/>
            <person name="Momoyama Y."/>
            <person name="Higashiyama T."/>
            <person name="Minoda A."/>
            <person name="Sano M."/>
            <person name="Nomoto H."/>
            <person name="Oishi K."/>
            <person name="Hayashi H."/>
            <person name="Ohta F."/>
            <person name="Nishizaka S."/>
            <person name="Haga S."/>
            <person name="Miura S."/>
            <person name="Morishita T."/>
            <person name="Kabeya Y."/>
            <person name="Terasawa K."/>
            <person name="Suzuki Y."/>
            <person name="Ishii Y."/>
            <person name="Asakawa S."/>
            <person name="Takano H."/>
            <person name="Ohta N."/>
            <person name="Kuroiwa H."/>
            <person name="Tanaka K."/>
            <person name="Shimizu N."/>
            <person name="Sugano S."/>
            <person name="Sato N."/>
            <person name="Nozaki H."/>
            <person name="Ogasawara N."/>
            <person name="Kohara Y."/>
            <person name="Kuroiwa T."/>
        </authorList>
    </citation>
    <scope>NUCLEOTIDE SEQUENCE [LARGE SCALE GENOMIC DNA]</scope>
    <source>
        <strain evidence="15 16">10D</strain>
    </source>
</reference>
<dbReference type="GO" id="GO:1990429">
    <property type="term" value="C:peroxisomal importomer complex"/>
    <property type="evidence" value="ECO:0007669"/>
    <property type="project" value="TreeGrafter"/>
</dbReference>
<dbReference type="InterPro" id="IPR006845">
    <property type="entry name" value="Pex_N"/>
</dbReference>
<protein>
    <recommendedName>
        <fullName evidence="13">Peroxisome assembly protein 12</fullName>
    </recommendedName>
    <alternativeName>
        <fullName evidence="13">Peroxin-12</fullName>
    </alternativeName>
</protein>
<evidence type="ECO:0000256" key="12">
    <source>
        <dbReference type="ARBA" id="ARBA00023140"/>
    </source>
</evidence>
<feature type="domain" description="Pex N-terminal" evidence="14">
    <location>
        <begin position="22"/>
        <end position="249"/>
    </location>
</feature>
<dbReference type="SUPFAM" id="SSF57850">
    <property type="entry name" value="RING/U-box"/>
    <property type="match status" value="1"/>
</dbReference>
<dbReference type="GO" id="GO:0008270">
    <property type="term" value="F:zinc ion binding"/>
    <property type="evidence" value="ECO:0007669"/>
    <property type="project" value="UniProtKB-KW"/>
</dbReference>
<dbReference type="GO" id="GO:0016558">
    <property type="term" value="P:protein import into peroxisome matrix"/>
    <property type="evidence" value="ECO:0007669"/>
    <property type="project" value="UniProtKB-UniRule"/>
</dbReference>
<evidence type="ECO:0000256" key="7">
    <source>
        <dbReference type="ARBA" id="ARBA00022771"/>
    </source>
</evidence>
<dbReference type="AlphaFoldDB" id="M1UUD3"/>